<keyword evidence="2 4" id="KW-0863">Zinc-finger</keyword>
<dbReference type="EMBL" id="CAIJEN010000016">
    <property type="protein sequence ID" value="CAD0095820.1"/>
    <property type="molecule type" value="Genomic_DNA"/>
</dbReference>
<dbReference type="GO" id="GO:0008270">
    <property type="term" value="F:zinc ion binding"/>
    <property type="evidence" value="ECO:0007669"/>
    <property type="project" value="UniProtKB-KW"/>
</dbReference>
<organism evidence="6 7">
    <name type="scientific">Aureobasidium vineae</name>
    <dbReference type="NCBI Taxonomy" id="2773715"/>
    <lineage>
        <taxon>Eukaryota</taxon>
        <taxon>Fungi</taxon>
        <taxon>Dikarya</taxon>
        <taxon>Ascomycota</taxon>
        <taxon>Pezizomycotina</taxon>
        <taxon>Dothideomycetes</taxon>
        <taxon>Dothideomycetidae</taxon>
        <taxon>Dothideales</taxon>
        <taxon>Saccotheciaceae</taxon>
        <taxon>Aureobasidium</taxon>
    </lineage>
</organism>
<keyword evidence="1" id="KW-0479">Metal-binding</keyword>
<dbReference type="SUPFAM" id="SSF144232">
    <property type="entry name" value="HIT/MYND zinc finger-like"/>
    <property type="match status" value="1"/>
</dbReference>
<gene>
    <name evidence="6" type="ORF">AWRI4619_LOCUS9044</name>
</gene>
<feature type="domain" description="MYND-type" evidence="5">
    <location>
        <begin position="4"/>
        <end position="39"/>
    </location>
</feature>
<dbReference type="Pfam" id="PF01753">
    <property type="entry name" value="zf-MYND"/>
    <property type="match status" value="1"/>
</dbReference>
<dbReference type="PROSITE" id="PS50865">
    <property type="entry name" value="ZF_MYND_2"/>
    <property type="match status" value="1"/>
</dbReference>
<sequence>MAPCSVCAKPGKACSGCHNSFYCSPECQKEDRRTHRLLCKTFKAFDDDHRPTTTSKRAIHFPEKGKCAFIWVEIRSENPLFHHWMTPDLRIILGEDDPKTLNMPRDFAAEKDPRHIIEINYRDAFTQSGSTPKQSIASMVFGKTNVAWSGPVVACGRGLNFHSHIYQDLDTTDLRFLDEFLQRYGIIRGVRINCNVTQELFGKPIFEEIFMQEKNVSELFSEGQQSQIAHRIGTPLRACLEIPSEDMEDPLISMKYSYATWLYMNCDLDTKHDLKTWGNAPEYQGNAIVVRQDKKRLCPKYLEALFSWCWQNLQPKFKAVTKQSKAKRMQVLAQVTKEDFELYREEYEKEGKTPSYD</sequence>
<evidence type="ECO:0000313" key="7">
    <source>
        <dbReference type="Proteomes" id="UP000716446"/>
    </source>
</evidence>
<keyword evidence="3" id="KW-0862">Zinc</keyword>
<evidence type="ECO:0000256" key="3">
    <source>
        <dbReference type="ARBA" id="ARBA00022833"/>
    </source>
</evidence>
<dbReference type="InterPro" id="IPR002893">
    <property type="entry name" value="Znf_MYND"/>
</dbReference>
<evidence type="ECO:0000256" key="4">
    <source>
        <dbReference type="PROSITE-ProRule" id="PRU00134"/>
    </source>
</evidence>
<accession>A0A9N8K2D0</accession>
<protein>
    <recommendedName>
        <fullName evidence="5">MYND-type domain-containing protein</fullName>
    </recommendedName>
</protein>
<evidence type="ECO:0000256" key="2">
    <source>
        <dbReference type="ARBA" id="ARBA00022771"/>
    </source>
</evidence>
<name>A0A9N8K2D0_9PEZI</name>
<reference evidence="6" key="1">
    <citation type="submission" date="2020-06" db="EMBL/GenBank/DDBJ databases">
        <authorList>
            <person name="Onetto C."/>
        </authorList>
    </citation>
    <scope>NUCLEOTIDE SEQUENCE</scope>
</reference>
<comment type="caution">
    <text evidence="6">The sequence shown here is derived from an EMBL/GenBank/DDBJ whole genome shotgun (WGS) entry which is preliminary data.</text>
</comment>
<evidence type="ECO:0000259" key="5">
    <source>
        <dbReference type="PROSITE" id="PS50865"/>
    </source>
</evidence>
<evidence type="ECO:0000256" key="1">
    <source>
        <dbReference type="ARBA" id="ARBA00022723"/>
    </source>
</evidence>
<proteinExistence type="predicted"/>
<dbReference type="Gene3D" id="6.10.140.2220">
    <property type="match status" value="1"/>
</dbReference>
<dbReference type="Proteomes" id="UP000716446">
    <property type="component" value="Unassembled WGS sequence"/>
</dbReference>
<evidence type="ECO:0000313" key="6">
    <source>
        <dbReference type="EMBL" id="CAD0095820.1"/>
    </source>
</evidence>
<dbReference type="AlphaFoldDB" id="A0A9N8K2D0"/>
<keyword evidence="7" id="KW-1185">Reference proteome</keyword>